<gene>
    <name evidence="2" type="ORF">GCM10010421_59770</name>
</gene>
<comment type="caution">
    <text evidence="2">The sequence shown here is derived from an EMBL/GenBank/DDBJ whole genome shotgun (WGS) entry which is preliminary data.</text>
</comment>
<evidence type="ECO:0000313" key="2">
    <source>
        <dbReference type="EMBL" id="GAA2458425.1"/>
    </source>
</evidence>
<feature type="compositionally biased region" description="Basic and acidic residues" evidence="1">
    <location>
        <begin position="44"/>
        <end position="57"/>
    </location>
</feature>
<dbReference type="Proteomes" id="UP001500460">
    <property type="component" value="Unassembled WGS sequence"/>
</dbReference>
<accession>A0ABN3KFX4</accession>
<dbReference type="EMBL" id="BAAATK010000065">
    <property type="protein sequence ID" value="GAA2458425.1"/>
    <property type="molecule type" value="Genomic_DNA"/>
</dbReference>
<dbReference type="RefSeq" id="WP_344609106.1">
    <property type="nucleotide sequence ID" value="NZ_BAAATK010000065.1"/>
</dbReference>
<sequence>MTGLPPPARRRAVTRRPAEPAVGVAGEPDHPTGDALADTVVEPLARETEPRDPRLDSAHPAWAGSLGLSACRPC</sequence>
<organism evidence="2 3">
    <name type="scientific">Streptomyces glaucus</name>
    <dbReference type="NCBI Taxonomy" id="284029"/>
    <lineage>
        <taxon>Bacteria</taxon>
        <taxon>Bacillati</taxon>
        <taxon>Actinomycetota</taxon>
        <taxon>Actinomycetes</taxon>
        <taxon>Kitasatosporales</taxon>
        <taxon>Streptomycetaceae</taxon>
        <taxon>Streptomyces</taxon>
    </lineage>
</organism>
<feature type="region of interest" description="Disordered" evidence="1">
    <location>
        <begin position="1"/>
        <end position="74"/>
    </location>
</feature>
<keyword evidence="3" id="KW-1185">Reference proteome</keyword>
<name>A0ABN3KFX4_9ACTN</name>
<proteinExistence type="predicted"/>
<protein>
    <submittedName>
        <fullName evidence="2">Uncharacterized protein</fullName>
    </submittedName>
</protein>
<evidence type="ECO:0000313" key="3">
    <source>
        <dbReference type="Proteomes" id="UP001500460"/>
    </source>
</evidence>
<evidence type="ECO:0000256" key="1">
    <source>
        <dbReference type="SAM" id="MobiDB-lite"/>
    </source>
</evidence>
<reference evidence="2 3" key="1">
    <citation type="journal article" date="2019" name="Int. J. Syst. Evol. Microbiol.">
        <title>The Global Catalogue of Microorganisms (GCM) 10K type strain sequencing project: providing services to taxonomists for standard genome sequencing and annotation.</title>
        <authorList>
            <consortium name="The Broad Institute Genomics Platform"/>
            <consortium name="The Broad Institute Genome Sequencing Center for Infectious Disease"/>
            <person name="Wu L."/>
            <person name="Ma J."/>
        </authorList>
    </citation>
    <scope>NUCLEOTIDE SEQUENCE [LARGE SCALE GENOMIC DNA]</scope>
    <source>
        <strain evidence="2 3">JCM 6922</strain>
    </source>
</reference>